<keyword evidence="9" id="KW-1185">Reference proteome</keyword>
<feature type="region of interest" description="Disordered" evidence="6">
    <location>
        <begin position="583"/>
        <end position="604"/>
    </location>
</feature>
<reference evidence="9" key="1">
    <citation type="journal article" date="2017" name="Nat. Microbiol.">
        <title>Global analysis of biosynthetic gene clusters reveals vast potential of secondary metabolite production in Penicillium species.</title>
        <authorList>
            <person name="Nielsen J.C."/>
            <person name="Grijseels S."/>
            <person name="Prigent S."/>
            <person name="Ji B."/>
            <person name="Dainat J."/>
            <person name="Nielsen K.F."/>
            <person name="Frisvad J.C."/>
            <person name="Workman M."/>
            <person name="Nielsen J."/>
        </authorList>
    </citation>
    <scope>NUCLEOTIDE SEQUENCE [LARGE SCALE GENOMIC DNA]</scope>
    <source>
        <strain evidence="9">IBT 31811</strain>
    </source>
</reference>
<evidence type="ECO:0000256" key="3">
    <source>
        <dbReference type="ARBA" id="ARBA00023125"/>
    </source>
</evidence>
<evidence type="ECO:0000313" key="9">
    <source>
        <dbReference type="Proteomes" id="UP000191672"/>
    </source>
</evidence>
<evidence type="ECO:0000313" key="8">
    <source>
        <dbReference type="EMBL" id="OQD87087.1"/>
    </source>
</evidence>
<protein>
    <recommendedName>
        <fullName evidence="7">Zn(2)-C6 fungal-type domain-containing protein</fullName>
    </recommendedName>
</protein>
<evidence type="ECO:0000256" key="4">
    <source>
        <dbReference type="ARBA" id="ARBA00023163"/>
    </source>
</evidence>
<dbReference type="Pfam" id="PF00172">
    <property type="entry name" value="Zn_clus"/>
    <property type="match status" value="1"/>
</dbReference>
<feature type="compositionally biased region" description="Low complexity" evidence="6">
    <location>
        <begin position="57"/>
        <end position="66"/>
    </location>
</feature>
<feature type="domain" description="Zn(2)-C6 fungal-type" evidence="7">
    <location>
        <begin position="7"/>
        <end position="37"/>
    </location>
</feature>
<dbReference type="GO" id="GO:0000981">
    <property type="term" value="F:DNA-binding transcription factor activity, RNA polymerase II-specific"/>
    <property type="evidence" value="ECO:0007669"/>
    <property type="project" value="InterPro"/>
</dbReference>
<evidence type="ECO:0000256" key="1">
    <source>
        <dbReference type="ARBA" id="ARBA00004123"/>
    </source>
</evidence>
<feature type="compositionally biased region" description="Gly residues" evidence="6">
    <location>
        <begin position="584"/>
        <end position="602"/>
    </location>
</feature>
<organism evidence="8 9">
    <name type="scientific">Penicillium antarcticum</name>
    <dbReference type="NCBI Taxonomy" id="416450"/>
    <lineage>
        <taxon>Eukaryota</taxon>
        <taxon>Fungi</taxon>
        <taxon>Dikarya</taxon>
        <taxon>Ascomycota</taxon>
        <taxon>Pezizomycotina</taxon>
        <taxon>Eurotiomycetes</taxon>
        <taxon>Eurotiomycetidae</taxon>
        <taxon>Eurotiales</taxon>
        <taxon>Aspergillaceae</taxon>
        <taxon>Penicillium</taxon>
    </lineage>
</organism>
<dbReference type="PANTHER" id="PTHR31001">
    <property type="entry name" value="UNCHARACTERIZED TRANSCRIPTIONAL REGULATORY PROTEIN"/>
    <property type="match status" value="1"/>
</dbReference>
<evidence type="ECO:0000256" key="6">
    <source>
        <dbReference type="SAM" id="MobiDB-lite"/>
    </source>
</evidence>
<dbReference type="EMBL" id="MDYN01000006">
    <property type="protein sequence ID" value="OQD87087.1"/>
    <property type="molecule type" value="Genomic_DNA"/>
</dbReference>
<dbReference type="PROSITE" id="PS50048">
    <property type="entry name" value="ZN2_CY6_FUNGAL_2"/>
    <property type="match status" value="1"/>
</dbReference>
<keyword evidence="3" id="KW-0238">DNA-binding</keyword>
<gene>
    <name evidence="8" type="ORF">PENANT_c006G03233</name>
</gene>
<dbReference type="GO" id="GO:0008270">
    <property type="term" value="F:zinc ion binding"/>
    <property type="evidence" value="ECO:0007669"/>
    <property type="project" value="InterPro"/>
</dbReference>
<sequence length="643" mass="70946">MSSRLAACEACRKAKLACDHKQPVCTRCSTAKGICIYRTTPFKRKRAEKHSLDSDQSPSFNPRRNPYPNPGYLGSSSHAAIFKHITPDGDHAGAQQVIPKALNSSLFGDNHLVLQGADVLKHLLTTYSLPAMKDLVMFWLAKGANLALAEPFVAQCTQSVSQLFTYHDENWHLVYARRLLQNSAQSLHFDETSDLAGFSAQLLDHNSRWETLGIFFAAVTRATIDIAFFPSLYTTEQEQYTLRRLCTKLCDLALEISLSLDCLNDLQLIMQYENFIVHSYVDGDQSYHSWRKLGDAISSTFALGYHENIEAKPGIPKFLMELRKTAFARIYSADKNIAIFLGRPPRMNKRFCHFQIPSCKNAQNSLEWTADAEAGYGADTRWSALCASLKEEIWELLQDKHDPGCAERASIIQTQATTQWQSLPPHFRLETSLKECTQSPFQRDFIASVRLHHLHVLFLHSLLLLKSPTEPSASIINTASQMLTLVVEIILLRDQLTNSGTGLIWKVAYYGLPAAGIMLLAMLKQCIPRSGSGSVSVRTRAVQDLSVFVAEVQVGTIVRPGDPNFALLEKATRTIQRFLDSGADTGGAGGEGGSGSGGGLGDGGDDEWAGGLGVDLWDFEAGFWQCLADHPFLGGIETGLPSV</sequence>
<feature type="region of interest" description="Disordered" evidence="6">
    <location>
        <begin position="46"/>
        <end position="68"/>
    </location>
</feature>
<accession>A0A1V6QDJ8</accession>
<proteinExistence type="predicted"/>
<name>A0A1V6QDJ8_9EURO</name>
<comment type="caution">
    <text evidence="8">The sequence shown here is derived from an EMBL/GenBank/DDBJ whole genome shotgun (WGS) entry which is preliminary data.</text>
</comment>
<dbReference type="Proteomes" id="UP000191672">
    <property type="component" value="Unassembled WGS sequence"/>
</dbReference>
<dbReference type="GO" id="GO:0005634">
    <property type="term" value="C:nucleus"/>
    <property type="evidence" value="ECO:0007669"/>
    <property type="project" value="UniProtKB-SubCell"/>
</dbReference>
<dbReference type="PANTHER" id="PTHR31001:SF40">
    <property type="entry name" value="ZN(II)2CYS6 TRANSCRIPTION FACTOR (EUROFUNG)"/>
    <property type="match status" value="1"/>
</dbReference>
<dbReference type="Gene3D" id="4.10.240.10">
    <property type="entry name" value="Zn(2)-C6 fungal-type DNA-binding domain"/>
    <property type="match status" value="1"/>
</dbReference>
<keyword evidence="4" id="KW-0804">Transcription</keyword>
<dbReference type="InterPro" id="IPR036864">
    <property type="entry name" value="Zn2-C6_fun-type_DNA-bd_sf"/>
</dbReference>
<dbReference type="CDD" id="cd12148">
    <property type="entry name" value="fungal_TF_MHR"/>
    <property type="match status" value="1"/>
</dbReference>
<dbReference type="SMART" id="SM00066">
    <property type="entry name" value="GAL4"/>
    <property type="match status" value="1"/>
</dbReference>
<dbReference type="CDD" id="cd00067">
    <property type="entry name" value="GAL4"/>
    <property type="match status" value="1"/>
</dbReference>
<evidence type="ECO:0000256" key="2">
    <source>
        <dbReference type="ARBA" id="ARBA00023015"/>
    </source>
</evidence>
<dbReference type="STRING" id="416450.A0A1V6QDJ8"/>
<dbReference type="InterPro" id="IPR001138">
    <property type="entry name" value="Zn2Cys6_DnaBD"/>
</dbReference>
<dbReference type="AlphaFoldDB" id="A0A1V6QDJ8"/>
<comment type="subcellular location">
    <subcellularLocation>
        <location evidence="1">Nucleus</location>
    </subcellularLocation>
</comment>
<keyword evidence="2" id="KW-0805">Transcription regulation</keyword>
<dbReference type="GO" id="GO:0003677">
    <property type="term" value="F:DNA binding"/>
    <property type="evidence" value="ECO:0007669"/>
    <property type="project" value="UniProtKB-KW"/>
</dbReference>
<dbReference type="PROSITE" id="PS00463">
    <property type="entry name" value="ZN2_CY6_FUNGAL_1"/>
    <property type="match status" value="1"/>
</dbReference>
<evidence type="ECO:0000259" key="7">
    <source>
        <dbReference type="PROSITE" id="PS50048"/>
    </source>
</evidence>
<dbReference type="SUPFAM" id="SSF57701">
    <property type="entry name" value="Zn2/Cys6 DNA-binding domain"/>
    <property type="match status" value="1"/>
</dbReference>
<keyword evidence="5" id="KW-0539">Nucleus</keyword>
<dbReference type="InterPro" id="IPR050613">
    <property type="entry name" value="Sec_Metabolite_Reg"/>
</dbReference>
<evidence type="ECO:0000256" key="5">
    <source>
        <dbReference type="ARBA" id="ARBA00023242"/>
    </source>
</evidence>
<dbReference type="OrthoDB" id="4898680at2759"/>